<reference evidence="2" key="1">
    <citation type="submission" date="2025-08" db="UniProtKB">
        <authorList>
            <consortium name="Ensembl"/>
        </authorList>
    </citation>
    <scope>IDENTIFICATION</scope>
</reference>
<dbReference type="AlphaFoldDB" id="A0A8P4K845"/>
<reference evidence="2" key="2">
    <citation type="submission" date="2025-09" db="UniProtKB">
        <authorList>
            <consortium name="Ensembl"/>
        </authorList>
    </citation>
    <scope>IDENTIFICATION</scope>
</reference>
<dbReference type="PANTHER" id="PTHR33332">
    <property type="entry name" value="REVERSE TRANSCRIPTASE DOMAIN-CONTAINING PROTEIN"/>
    <property type="match status" value="1"/>
</dbReference>
<dbReference type="Gene3D" id="3.60.10.10">
    <property type="entry name" value="Endonuclease/exonuclease/phosphatase"/>
    <property type="match status" value="1"/>
</dbReference>
<accession>A0A8P4K845</accession>
<dbReference type="InterPro" id="IPR036691">
    <property type="entry name" value="Endo/exonu/phosph_ase_sf"/>
</dbReference>
<sequence length="932" mass="104665">MKCGLLNIRSLSSKAVLVNELISDYDIDLLCLTETWLSHEEYDSLNESTPPSHINTHIPRGTGRGGGVAAIYDWSVLMDPKPKLNYNSFESLVLSLSHPNWKTLQPVLFVIVYRAPGPYSDFISEFSEFLSSLVLKSDKVIIVGDFNIHVDVDNDSLSNAFISLIDSIGFCQSVNKPTHCFNHTLDLVLSYGIDIEHVIVLPHNPFLSDHYLITFEFLLLDYKPLGKTPYSRCLSDSAVAKFKEEIPSVFNSMPCLNLTESYNNFSPSEIDNLVDSATGSLRSTLDSITPIKRKLLKHRRLAPWYNHQTRQLKQIARKSERKWRSSKLSEYRSNWQDNLKTYRKALRNATGAYYSALIEENKNNPRFLFSTVARLTESHSSIEPHSPINLSSNDFMSFFYNKIITIREKINHQLPSTVISGSPSSGTSANVNLDIYLDCFSAIDLHQLTLIISSSKPSTCLLDPIPTRLLKEVVPLIGTSLLDMINLSLLSGYVPQSFKVAVIEPLLKKSTLDPGVLANYRPISNLPFLSKILEKVVAKELCDFLHNNSLFEDFQSGVHHSTETALVKVNNDLLIASDNGLVSVLVLLDLSAAFDTIDHNILLESLEHQIGIKGTALSWFKSYLSERLQFVHVNDESSINTTVSHGVPQGSVLGPILFTLYMLPLGNIIRNHSINFHCYADDTQLYLSIKPDEINQLSKLQTCLKDIKSWMTCNFLMLNSEKNEILVLGPKNLRDSLSKDIVTLDGINLASSTTVRNLGVIFDQDLSFNSHIKQTSRTAFFHLRNITKIRHILSQTDAEKLIHAFVTSRLDYCNSLLSGCPNKSIKTLQLIQNAAARVLTGTRKRDHISTVLASLHWLPVKCRIEFKILLLTYKALHGQAPSYLKELIVPYYPTRTLCSLNAGLPVVPIVSKSRTGARAFSSRGRHPLHIQE</sequence>
<dbReference type="GO" id="GO:0003824">
    <property type="term" value="F:catalytic activity"/>
    <property type="evidence" value="ECO:0007669"/>
    <property type="project" value="InterPro"/>
</dbReference>
<keyword evidence="3" id="KW-1185">Reference proteome</keyword>
<name>A0A8P4K845_DICLA</name>
<protein>
    <recommendedName>
        <fullName evidence="1">Reverse transcriptase domain-containing protein</fullName>
    </recommendedName>
</protein>
<dbReference type="Proteomes" id="UP000694389">
    <property type="component" value="Unassembled WGS sequence"/>
</dbReference>
<dbReference type="InterPro" id="IPR000477">
    <property type="entry name" value="RT_dom"/>
</dbReference>
<feature type="domain" description="Reverse transcriptase" evidence="1">
    <location>
        <begin position="487"/>
        <end position="749"/>
    </location>
</feature>
<dbReference type="Ensembl" id="ENSDLAT00005068951.1">
    <property type="protein sequence ID" value="ENSDLAP00005072840.1"/>
    <property type="gene ID" value="ENSDLAG00005034692.1"/>
</dbReference>
<organism evidence="2 3">
    <name type="scientific">Dicentrarchus labrax</name>
    <name type="common">European seabass</name>
    <name type="synonym">Morone labrax</name>
    <dbReference type="NCBI Taxonomy" id="13489"/>
    <lineage>
        <taxon>Eukaryota</taxon>
        <taxon>Metazoa</taxon>
        <taxon>Chordata</taxon>
        <taxon>Craniata</taxon>
        <taxon>Vertebrata</taxon>
        <taxon>Euteleostomi</taxon>
        <taxon>Actinopterygii</taxon>
        <taxon>Neopterygii</taxon>
        <taxon>Teleostei</taxon>
        <taxon>Neoteleostei</taxon>
        <taxon>Acanthomorphata</taxon>
        <taxon>Eupercaria</taxon>
        <taxon>Moronidae</taxon>
        <taxon>Dicentrarchus</taxon>
    </lineage>
</organism>
<proteinExistence type="predicted"/>
<evidence type="ECO:0000313" key="3">
    <source>
        <dbReference type="Proteomes" id="UP000694389"/>
    </source>
</evidence>
<evidence type="ECO:0000259" key="1">
    <source>
        <dbReference type="PROSITE" id="PS50878"/>
    </source>
</evidence>
<dbReference type="SUPFAM" id="SSF56219">
    <property type="entry name" value="DNase I-like"/>
    <property type="match status" value="1"/>
</dbReference>
<dbReference type="PROSITE" id="PS50878">
    <property type="entry name" value="RT_POL"/>
    <property type="match status" value="1"/>
</dbReference>
<dbReference type="Pfam" id="PF03372">
    <property type="entry name" value="Exo_endo_phos"/>
    <property type="match status" value="1"/>
</dbReference>
<dbReference type="InterPro" id="IPR005135">
    <property type="entry name" value="Endo/exonuclease/phosphatase"/>
</dbReference>
<dbReference type="SUPFAM" id="SSF56672">
    <property type="entry name" value="DNA/RNA polymerases"/>
    <property type="match status" value="1"/>
</dbReference>
<evidence type="ECO:0000313" key="2">
    <source>
        <dbReference type="Ensembl" id="ENSDLAP00005072840.1"/>
    </source>
</evidence>
<dbReference type="CDD" id="cd01650">
    <property type="entry name" value="RT_nLTR_like"/>
    <property type="match status" value="1"/>
</dbReference>
<dbReference type="Pfam" id="PF00078">
    <property type="entry name" value="RVT_1"/>
    <property type="match status" value="1"/>
</dbReference>
<dbReference type="InterPro" id="IPR043502">
    <property type="entry name" value="DNA/RNA_pol_sf"/>
</dbReference>
<dbReference type="GeneTree" id="ENSGT00980000198573"/>